<feature type="region of interest" description="Disordered" evidence="1">
    <location>
        <begin position="24"/>
        <end position="51"/>
    </location>
</feature>
<feature type="compositionally biased region" description="Basic and acidic residues" evidence="1">
    <location>
        <begin position="149"/>
        <end position="174"/>
    </location>
</feature>
<gene>
    <name evidence="2" type="ORF">PsYK624_172670</name>
</gene>
<feature type="region of interest" description="Disordered" evidence="1">
    <location>
        <begin position="74"/>
        <end position="175"/>
    </location>
</feature>
<keyword evidence="3" id="KW-1185">Reference proteome</keyword>
<protein>
    <submittedName>
        <fullName evidence="2">Uncharacterized protein</fullName>
    </submittedName>
</protein>
<evidence type="ECO:0000313" key="3">
    <source>
        <dbReference type="Proteomes" id="UP000703269"/>
    </source>
</evidence>
<dbReference type="Proteomes" id="UP000703269">
    <property type="component" value="Unassembled WGS sequence"/>
</dbReference>
<sequence>MDIDNPVPFEGDFFGSAADYRASELPGWGSDDSNVTSASQPQEAASRPSRVEAAALRDLGEDSDDEDELAERIEVLRSTWEPDRRDLDNSALPEGGISSSSPSPDAATRLSPMPNHSSLPALGEPASNGMPPDSALENTISDEPEPESESGRPEGEPASAAEEHQRTRMEEAFRRKIHVRHFPSALAGAPVPPHRPANVVVLPNDVHASDISATSQMPSAPSSTRSTSDAEAGACSTAGAVPRVPESITNTSTREPVILDADHSRRHAAEQPAASSPVYAAYDQDLKKLQAPRQLEGDGASNVGGSDPSSTAANSGQPVNTSANPSCPPPPENITYAPFKSKTEWDLIRWAKLRGPGSTAFDELLAIKGMRDKLGLSFHTTREANAIVDSLPAPRPVFKRDEVVVDNRAFDVYFRDVIECIRSLYGEPEFAQHLVFLPERHYHDPDCTQRLYHDMHTGKWWWAAQKAVEARTPGATIVPVILSSDKTQLTLFRNKAAYPVYLTIGNLPKDVRSKPSRGAQVLLAYLPTTKLEHIRNKSARRRTQSNLFHACMRRILGALEQAGLDGLSMVSGDGVTRRVHPLYAAYVGDYPEQVLVTCTKSGECPVCTQPRDSLGELGEKHPTRALQPVLDVLSRVDDLSRADYGRACKAVGIKPVYKPFWENLPYSDIFLSITPDILHQLLQGVIKHLVSWIKDAYSEDEIDARCRRFPPNHNVRLFFKGITKLSRLTGGEHADICRILLALVIDLRLKDRDAPRGSQERLVRAVRAMLDFVYLAQYPVHSAQSLDALDDALARFHENKDVFIDLGIRSDFDFPKLHFCRHYREFIENLGTADNYNTEYTERLHIDMAKEAYRASNKKDEYDQMTLWLERKEKVLRYDRYIKWRESNPQTSADERNPLYQHHESHILMTREPSAKAVPISRLQSDYGAADFEQCLVKFIAKFNHPDATPRDLKVLESRIYLRFDKVPVYHKAKLWASDFPLYRHASDERDVIHATPARKNKRGDVVPGQFDPVLINLGSGKSVGVGGYRVGQVRAIFTIPRAYQAELFLPEREPPDHLVYIEWFTAFTRPNPVHGLRKVARAVKDGTRTAEVRLLSDIRRSVHLNPCFGAVVPRHWTSANVLDECSSFWVSPFMDRHAYGIIV</sequence>
<evidence type="ECO:0000256" key="1">
    <source>
        <dbReference type="SAM" id="MobiDB-lite"/>
    </source>
</evidence>
<proteinExistence type="predicted"/>
<dbReference type="EMBL" id="BPQB01000265">
    <property type="protein sequence ID" value="GJF00963.1"/>
    <property type="molecule type" value="Genomic_DNA"/>
</dbReference>
<accession>A0A9P3LPZ2</accession>
<comment type="caution">
    <text evidence="2">The sequence shown here is derived from an EMBL/GenBank/DDBJ whole genome shotgun (WGS) entry which is preliminary data.</text>
</comment>
<feature type="compositionally biased region" description="Basic and acidic residues" evidence="1">
    <location>
        <begin position="74"/>
        <end position="88"/>
    </location>
</feature>
<dbReference type="OrthoDB" id="3232438at2759"/>
<dbReference type="Pfam" id="PF18759">
    <property type="entry name" value="Plavaka"/>
    <property type="match status" value="1"/>
</dbReference>
<evidence type="ECO:0000313" key="2">
    <source>
        <dbReference type="EMBL" id="GJF00963.1"/>
    </source>
</evidence>
<dbReference type="InterPro" id="IPR041078">
    <property type="entry name" value="Plavaka"/>
</dbReference>
<feature type="region of interest" description="Disordered" evidence="1">
    <location>
        <begin position="296"/>
        <end position="335"/>
    </location>
</feature>
<dbReference type="AlphaFoldDB" id="A0A9P3LPZ2"/>
<organism evidence="2 3">
    <name type="scientific">Phanerochaete sordida</name>
    <dbReference type="NCBI Taxonomy" id="48140"/>
    <lineage>
        <taxon>Eukaryota</taxon>
        <taxon>Fungi</taxon>
        <taxon>Dikarya</taxon>
        <taxon>Basidiomycota</taxon>
        <taxon>Agaricomycotina</taxon>
        <taxon>Agaricomycetes</taxon>
        <taxon>Polyporales</taxon>
        <taxon>Phanerochaetaceae</taxon>
        <taxon>Phanerochaete</taxon>
    </lineage>
</organism>
<feature type="compositionally biased region" description="Polar residues" evidence="1">
    <location>
        <begin position="211"/>
        <end position="229"/>
    </location>
</feature>
<reference evidence="2 3" key="1">
    <citation type="submission" date="2021-08" db="EMBL/GenBank/DDBJ databases">
        <title>Draft Genome Sequence of Phanerochaete sordida strain YK-624.</title>
        <authorList>
            <person name="Mori T."/>
            <person name="Dohra H."/>
            <person name="Suzuki T."/>
            <person name="Kawagishi H."/>
            <person name="Hirai H."/>
        </authorList>
    </citation>
    <scope>NUCLEOTIDE SEQUENCE [LARGE SCALE GENOMIC DNA]</scope>
    <source>
        <strain evidence="2 3">YK-624</strain>
    </source>
</reference>
<feature type="compositionally biased region" description="Polar residues" evidence="1">
    <location>
        <begin position="31"/>
        <end position="43"/>
    </location>
</feature>
<feature type="region of interest" description="Disordered" evidence="1">
    <location>
        <begin position="211"/>
        <end position="256"/>
    </location>
</feature>
<feature type="compositionally biased region" description="Polar residues" evidence="1">
    <location>
        <begin position="303"/>
        <end position="325"/>
    </location>
</feature>
<name>A0A9P3LPZ2_9APHY</name>